<comment type="subcellular location">
    <subcellularLocation>
        <location evidence="2 20">Mitochondrion inner membrane</location>
        <topology evidence="2 20">Peripheral membrane protein</topology>
        <orientation evidence="2 20">Matrix side</orientation>
    </subcellularLocation>
</comment>
<keyword evidence="8 20" id="KW-0444">Lipid biosynthesis</keyword>
<dbReference type="OrthoDB" id="341477at2759"/>
<keyword evidence="16 20" id="KW-0594">Phospholipid biosynthesis</keyword>
<keyword evidence="10 20" id="KW-0548">Nucleotidyltransferase</keyword>
<evidence type="ECO:0000256" key="3">
    <source>
        <dbReference type="ARBA" id="ARBA00005119"/>
    </source>
</evidence>
<dbReference type="Proteomes" id="UP001152798">
    <property type="component" value="Chromosome 5"/>
</dbReference>
<evidence type="ECO:0000256" key="11">
    <source>
        <dbReference type="ARBA" id="ARBA00022792"/>
    </source>
</evidence>
<dbReference type="Pfam" id="PF09139">
    <property type="entry name" value="Tam41_Mmp37"/>
    <property type="match status" value="1"/>
</dbReference>
<keyword evidence="13 20" id="KW-0443">Lipid metabolism</keyword>
<keyword evidence="12 20" id="KW-0460">Magnesium</keyword>
<evidence type="ECO:0000256" key="14">
    <source>
        <dbReference type="ARBA" id="ARBA00023128"/>
    </source>
</evidence>
<evidence type="ECO:0000256" key="5">
    <source>
        <dbReference type="ARBA" id="ARBA00005458"/>
    </source>
</evidence>
<comment type="cofactor">
    <cofactor evidence="1 20">
        <name>Mg(2+)</name>
        <dbReference type="ChEBI" id="CHEBI:18420"/>
    </cofactor>
</comment>
<keyword evidence="22" id="KW-1185">Reference proteome</keyword>
<evidence type="ECO:0000256" key="18">
    <source>
        <dbReference type="ARBA" id="ARBA00029893"/>
    </source>
</evidence>
<dbReference type="AlphaFoldDB" id="A0A9P0HG77"/>
<gene>
    <name evidence="21" type="ORF">NEZAVI_LOCUS10500</name>
</gene>
<evidence type="ECO:0000256" key="16">
    <source>
        <dbReference type="ARBA" id="ARBA00023209"/>
    </source>
</evidence>
<dbReference type="EC" id="2.7.7.41" evidence="6 20"/>
<evidence type="ECO:0000256" key="9">
    <source>
        <dbReference type="ARBA" id="ARBA00022679"/>
    </source>
</evidence>
<evidence type="ECO:0000256" key="15">
    <source>
        <dbReference type="ARBA" id="ARBA00023136"/>
    </source>
</evidence>
<dbReference type="GO" id="GO:0004605">
    <property type="term" value="F:phosphatidate cytidylyltransferase activity"/>
    <property type="evidence" value="ECO:0007669"/>
    <property type="project" value="UniProtKB-UniRule"/>
</dbReference>
<comment type="catalytic activity">
    <reaction evidence="20">
        <text>a 1,2-diacyl-sn-glycero-3-phosphate + CTP + H(+) = a CDP-1,2-diacyl-sn-glycerol + diphosphate</text>
        <dbReference type="Rhea" id="RHEA:16229"/>
        <dbReference type="ChEBI" id="CHEBI:15378"/>
        <dbReference type="ChEBI" id="CHEBI:33019"/>
        <dbReference type="ChEBI" id="CHEBI:37563"/>
        <dbReference type="ChEBI" id="CHEBI:58332"/>
        <dbReference type="ChEBI" id="CHEBI:58608"/>
        <dbReference type="EC" id="2.7.7.41"/>
    </reaction>
</comment>
<organism evidence="21 22">
    <name type="scientific">Nezara viridula</name>
    <name type="common">Southern green stink bug</name>
    <name type="synonym">Cimex viridulus</name>
    <dbReference type="NCBI Taxonomy" id="85310"/>
    <lineage>
        <taxon>Eukaryota</taxon>
        <taxon>Metazoa</taxon>
        <taxon>Ecdysozoa</taxon>
        <taxon>Arthropoda</taxon>
        <taxon>Hexapoda</taxon>
        <taxon>Insecta</taxon>
        <taxon>Pterygota</taxon>
        <taxon>Neoptera</taxon>
        <taxon>Paraneoptera</taxon>
        <taxon>Hemiptera</taxon>
        <taxon>Heteroptera</taxon>
        <taxon>Panheteroptera</taxon>
        <taxon>Pentatomomorpha</taxon>
        <taxon>Pentatomoidea</taxon>
        <taxon>Pentatomidae</taxon>
        <taxon>Pentatominae</taxon>
        <taxon>Nezara</taxon>
    </lineage>
</organism>
<evidence type="ECO:0000256" key="12">
    <source>
        <dbReference type="ARBA" id="ARBA00022842"/>
    </source>
</evidence>
<sequence length="340" mass="38391">MATTTKALVPTVPPLFKRVLSVFPQEYFRYCFAYGSGVFRQGEACGSNPMIDMIFVVDDPIGFHGQNVLWNPTHYSSVKYLGHNFISKVQELWPAKVYFNTLVPIREEGILLKYGVVKSADLIDDLYDWDYIYLAGRLHKPVLEIGVATGELKSSLLQNLYNALHAALLILPGCFSELQLYKTITALSYLGDFRMVVGENKNKVNNIVDNQAIHFRHLYRPLLTQLSNYVEVPEGEAFDQICAQDMSSESRMYHLFQLPKTPQQALVKYWRSHGGKRKDTEDVLRDLSKNPEVGDMLSACLRGIVFKSSCLQSIKGIVTAGLSKSVAYSNSKINKMLKSK</sequence>
<dbReference type="EMBL" id="OV725081">
    <property type="protein sequence ID" value="CAH1401489.1"/>
    <property type="molecule type" value="Genomic_DNA"/>
</dbReference>
<evidence type="ECO:0000256" key="13">
    <source>
        <dbReference type="ARBA" id="ARBA00023098"/>
    </source>
</evidence>
<dbReference type="GO" id="GO:0032049">
    <property type="term" value="P:cardiolipin biosynthetic process"/>
    <property type="evidence" value="ECO:0007669"/>
    <property type="project" value="UniProtKB-UniRule"/>
</dbReference>
<comment type="similarity">
    <text evidence="5 20">Belongs to the TAM41 family.</text>
</comment>
<dbReference type="PANTHER" id="PTHR13619">
    <property type="entry name" value="PHOSPHATIDATE CYTIDYLYLTRANSFERASE, MITOCHONDRIAL"/>
    <property type="match status" value="1"/>
</dbReference>
<evidence type="ECO:0000256" key="10">
    <source>
        <dbReference type="ARBA" id="ARBA00022695"/>
    </source>
</evidence>
<name>A0A9P0HG77_NEZVI</name>
<evidence type="ECO:0000256" key="7">
    <source>
        <dbReference type="ARBA" id="ARBA00018337"/>
    </source>
</evidence>
<evidence type="ECO:0000256" key="19">
    <source>
        <dbReference type="ARBA" id="ARBA00031502"/>
    </source>
</evidence>
<evidence type="ECO:0000256" key="17">
    <source>
        <dbReference type="ARBA" id="ARBA00023264"/>
    </source>
</evidence>
<evidence type="ECO:0000256" key="20">
    <source>
        <dbReference type="PIRNR" id="PIRNR028840"/>
    </source>
</evidence>
<evidence type="ECO:0000256" key="8">
    <source>
        <dbReference type="ARBA" id="ARBA00022516"/>
    </source>
</evidence>
<keyword evidence="9 20" id="KW-0808">Transferase</keyword>
<evidence type="ECO:0000313" key="21">
    <source>
        <dbReference type="EMBL" id="CAH1401489.1"/>
    </source>
</evidence>
<keyword evidence="17 20" id="KW-1208">Phospholipid metabolism</keyword>
<keyword evidence="11 20" id="KW-0999">Mitochondrion inner membrane</keyword>
<dbReference type="GO" id="GO:0016024">
    <property type="term" value="P:CDP-diacylglycerol biosynthetic process"/>
    <property type="evidence" value="ECO:0007669"/>
    <property type="project" value="UniProtKB-UniRule"/>
</dbReference>
<comment type="pathway">
    <text evidence="4">Lipid metabolism.</text>
</comment>
<dbReference type="PIRSF" id="PIRSF028840">
    <property type="entry name" value="Mmp37"/>
    <property type="match status" value="1"/>
</dbReference>
<dbReference type="InterPro" id="IPR015222">
    <property type="entry name" value="Tam41"/>
</dbReference>
<evidence type="ECO:0000256" key="2">
    <source>
        <dbReference type="ARBA" id="ARBA00004443"/>
    </source>
</evidence>
<comment type="pathway">
    <text evidence="3 20">Phospholipid metabolism; CDP-diacylglycerol biosynthesis; CDP-diacylglycerol from sn-glycerol 3-phosphate: step 3/3.</text>
</comment>
<dbReference type="PANTHER" id="PTHR13619:SF0">
    <property type="entry name" value="PHOSPHATIDATE CYTIDYLYLTRANSFERASE, MITOCHONDRIAL"/>
    <property type="match status" value="1"/>
</dbReference>
<keyword evidence="14 20" id="KW-0496">Mitochondrion</keyword>
<evidence type="ECO:0000313" key="22">
    <source>
        <dbReference type="Proteomes" id="UP001152798"/>
    </source>
</evidence>
<accession>A0A9P0HG77</accession>
<dbReference type="GO" id="GO:0005743">
    <property type="term" value="C:mitochondrial inner membrane"/>
    <property type="evidence" value="ECO:0007669"/>
    <property type="project" value="UniProtKB-SubCell"/>
</dbReference>
<protein>
    <recommendedName>
        <fullName evidence="7 20">Phosphatidate cytidylyltransferase, mitochondrial</fullName>
        <ecNumber evidence="6 20">2.7.7.41</ecNumber>
    </recommendedName>
    <alternativeName>
        <fullName evidence="18 20">CDP-diacylglycerol synthase</fullName>
    </alternativeName>
    <alternativeName>
        <fullName evidence="19 20">Mitochondrial translocator assembly and maintenance protein 41 homolog</fullName>
    </alternativeName>
</protein>
<reference evidence="21" key="1">
    <citation type="submission" date="2022-01" db="EMBL/GenBank/DDBJ databases">
        <authorList>
            <person name="King R."/>
        </authorList>
    </citation>
    <scope>NUCLEOTIDE SEQUENCE</scope>
</reference>
<proteinExistence type="inferred from homology"/>
<evidence type="ECO:0000256" key="6">
    <source>
        <dbReference type="ARBA" id="ARBA00012487"/>
    </source>
</evidence>
<evidence type="ECO:0000256" key="4">
    <source>
        <dbReference type="ARBA" id="ARBA00005189"/>
    </source>
</evidence>
<keyword evidence="15 20" id="KW-0472">Membrane</keyword>
<comment type="function">
    <text evidence="20">Catalyzes the conversion of phosphatidic acid (PA) to CDP-diacylglycerol (CDP-DAG), an essential intermediate in the synthesis of phosphatidylglycerol, cardiolipin and phosphatidylinositol.</text>
</comment>
<evidence type="ECO:0000256" key="1">
    <source>
        <dbReference type="ARBA" id="ARBA00001946"/>
    </source>
</evidence>